<evidence type="ECO:0000313" key="4">
    <source>
        <dbReference type="Proteomes" id="UP000234166"/>
    </source>
</evidence>
<keyword evidence="5" id="KW-1185">Reference proteome</keyword>
<accession>A0AB38E1E4</accession>
<dbReference type="Proteomes" id="UP000234181">
    <property type="component" value="Unassembled WGS sequence"/>
</dbReference>
<dbReference type="Proteomes" id="UP000234166">
    <property type="component" value="Unassembled WGS sequence"/>
</dbReference>
<comment type="caution">
    <text evidence="3">The sequence shown here is derived from an EMBL/GenBank/DDBJ whole genome shotgun (WGS) entry which is preliminary data.</text>
</comment>
<evidence type="ECO:0000256" key="1">
    <source>
        <dbReference type="SAM" id="MobiDB-lite"/>
    </source>
</evidence>
<evidence type="ECO:0000313" key="3">
    <source>
        <dbReference type="EMBL" id="SON89159.1"/>
    </source>
</evidence>
<dbReference type="AlphaFoldDB" id="A0AB38E1E4"/>
<organism evidence="3 4">
    <name type="scientific">Xanthomonas campestris pv. phaseoli</name>
    <dbReference type="NCBI Taxonomy" id="317013"/>
    <lineage>
        <taxon>Bacteria</taxon>
        <taxon>Pseudomonadati</taxon>
        <taxon>Pseudomonadota</taxon>
        <taxon>Gammaproteobacteria</taxon>
        <taxon>Lysobacterales</taxon>
        <taxon>Lysobacteraceae</taxon>
        <taxon>Xanthomonas</taxon>
    </lineage>
</organism>
<dbReference type="EMBL" id="OCYS01000095">
    <property type="protein sequence ID" value="SON89159.1"/>
    <property type="molecule type" value="Genomic_DNA"/>
</dbReference>
<proteinExistence type="predicted"/>
<sequence>MSEKRRKAKQTGARAQPQGCAVAVFFHPDYTVGSGIGPDLLTLHIRDFALVRSTLECKRSRARVLAHAYRRWGIAPRPEDVREYRRTGAHSLTGHLGAMAECGPRLAGHCVMSGKSPIARIVKDLLIYAPRRETSFFSTSQRGGDTDINSERDINA</sequence>
<evidence type="ECO:0000313" key="5">
    <source>
        <dbReference type="Proteomes" id="UP000234181"/>
    </source>
</evidence>
<dbReference type="EMBL" id="OCYT01000099">
    <property type="protein sequence ID" value="SON82176.1"/>
    <property type="molecule type" value="Genomic_DNA"/>
</dbReference>
<feature type="region of interest" description="Disordered" evidence="1">
    <location>
        <begin position="137"/>
        <end position="156"/>
    </location>
</feature>
<protein>
    <submittedName>
        <fullName evidence="3">Uncharacterized protein</fullName>
    </submittedName>
</protein>
<evidence type="ECO:0000313" key="2">
    <source>
        <dbReference type="EMBL" id="SON82176.1"/>
    </source>
</evidence>
<name>A0AB38E1E4_XANCH</name>
<reference evidence="4 5" key="1">
    <citation type="submission" date="2017-10" db="EMBL/GenBank/DDBJ databases">
        <authorList>
            <person name="Regsiter A."/>
            <person name="William W."/>
        </authorList>
    </citation>
    <scope>NUCLEOTIDE SEQUENCE [LARGE SCALE GENOMIC DNA]</scope>
    <source>
        <strain evidence="2 5">CFBP6984</strain>
        <strain evidence="3 4">CFBP7430</strain>
    </source>
</reference>
<gene>
    <name evidence="2" type="ORF">XAP6984_430007</name>
    <name evidence="3" type="ORF">XAP7430_400217</name>
</gene>